<dbReference type="GO" id="GO:0016791">
    <property type="term" value="F:phosphatase activity"/>
    <property type="evidence" value="ECO:0007669"/>
    <property type="project" value="TreeGrafter"/>
</dbReference>
<dbReference type="InterPro" id="IPR050126">
    <property type="entry name" value="Ap4A_hydrolase"/>
</dbReference>
<evidence type="ECO:0000259" key="1">
    <source>
        <dbReference type="Pfam" id="PF00149"/>
    </source>
</evidence>
<dbReference type="InterPro" id="IPR004843">
    <property type="entry name" value="Calcineurin-like_PHP"/>
</dbReference>
<reference evidence="2 3" key="1">
    <citation type="submission" date="2015-03" db="EMBL/GenBank/DDBJ databases">
        <title>Genome sequencing of Methylobacterium variabile DSM 16961.</title>
        <authorList>
            <person name="Chaudhry V."/>
            <person name="Patil P.B."/>
        </authorList>
    </citation>
    <scope>NUCLEOTIDE SEQUENCE [LARGE SCALE GENOMIC DNA]</scope>
    <source>
        <strain evidence="2 3">DSM 16961</strain>
    </source>
</reference>
<dbReference type="GO" id="GO:0005737">
    <property type="term" value="C:cytoplasm"/>
    <property type="evidence" value="ECO:0007669"/>
    <property type="project" value="TreeGrafter"/>
</dbReference>
<dbReference type="EMBL" id="LABY01000020">
    <property type="protein sequence ID" value="KMO42362.1"/>
    <property type="molecule type" value="Genomic_DNA"/>
</dbReference>
<gene>
    <name evidence="2" type="ORF">VQ02_03250</name>
</gene>
<name>A0A0J6T8Z9_9HYPH</name>
<dbReference type="CDD" id="cd00144">
    <property type="entry name" value="MPP_PPP_family"/>
    <property type="match status" value="1"/>
</dbReference>
<dbReference type="Proteomes" id="UP000035955">
    <property type="component" value="Unassembled WGS sequence"/>
</dbReference>
<keyword evidence="3" id="KW-1185">Reference proteome</keyword>
<dbReference type="PANTHER" id="PTHR42850:SF4">
    <property type="entry name" value="ZINC-DEPENDENT ENDOPOLYPHOSPHATASE"/>
    <property type="match status" value="1"/>
</dbReference>
<dbReference type="Gene3D" id="3.60.21.10">
    <property type="match status" value="1"/>
</dbReference>
<dbReference type="GO" id="GO:0008803">
    <property type="term" value="F:bis(5'-nucleosyl)-tetraphosphatase (symmetrical) activity"/>
    <property type="evidence" value="ECO:0007669"/>
    <property type="project" value="TreeGrafter"/>
</dbReference>
<feature type="domain" description="Calcineurin-like phosphoesterase" evidence="1">
    <location>
        <begin position="7"/>
        <end position="181"/>
    </location>
</feature>
<dbReference type="AlphaFoldDB" id="A0A0J6T8Z9"/>
<evidence type="ECO:0000313" key="3">
    <source>
        <dbReference type="Proteomes" id="UP000035955"/>
    </source>
</evidence>
<dbReference type="GO" id="GO:0110154">
    <property type="term" value="P:RNA decapping"/>
    <property type="evidence" value="ECO:0007669"/>
    <property type="project" value="TreeGrafter"/>
</dbReference>
<dbReference type="RefSeq" id="WP_048442722.1">
    <property type="nucleotide sequence ID" value="NZ_LABY01000020.1"/>
</dbReference>
<protein>
    <submittedName>
        <fullName evidence="2">Metallophosphoesterase</fullName>
    </submittedName>
</protein>
<organism evidence="2 3">
    <name type="scientific">Methylobacterium variabile</name>
    <dbReference type="NCBI Taxonomy" id="298794"/>
    <lineage>
        <taxon>Bacteria</taxon>
        <taxon>Pseudomonadati</taxon>
        <taxon>Pseudomonadota</taxon>
        <taxon>Alphaproteobacteria</taxon>
        <taxon>Hyphomicrobiales</taxon>
        <taxon>Methylobacteriaceae</taxon>
        <taxon>Methylobacterium</taxon>
    </lineage>
</organism>
<evidence type="ECO:0000313" key="2">
    <source>
        <dbReference type="EMBL" id="KMO42362.1"/>
    </source>
</evidence>
<dbReference type="PATRIC" id="fig|298794.3.peg.2971"/>
<dbReference type="Pfam" id="PF00149">
    <property type="entry name" value="Metallophos"/>
    <property type="match status" value="1"/>
</dbReference>
<sequence>MDELTYAIGDLHGCAEALESLLDRIEAHGAGRRRLVFLGDYIDKGSESARVIGILRRLQAQDPDAIVCLMGNRESALLRAVHDPRRAEEWIRTGGRRTLESYGVARAADLPAPELGWIAGLKTVHEDALRYYVHAGFRPGRPGIDPSVKARLWIREPFLSAEYDFGKHVVHGHTPCSTGTPDIHRYRTNLDTDVVRTGRLTAAVFDRIHPGPIAFLQSQRA</sequence>
<dbReference type="SUPFAM" id="SSF56300">
    <property type="entry name" value="Metallo-dependent phosphatases"/>
    <property type="match status" value="1"/>
</dbReference>
<dbReference type="OrthoDB" id="9807890at2"/>
<comment type="caution">
    <text evidence="2">The sequence shown here is derived from an EMBL/GenBank/DDBJ whole genome shotgun (WGS) entry which is preliminary data.</text>
</comment>
<proteinExistence type="predicted"/>
<accession>A0A0J6T8Z9</accession>
<dbReference type="InterPro" id="IPR029052">
    <property type="entry name" value="Metallo-depent_PP-like"/>
</dbReference>
<dbReference type="PANTHER" id="PTHR42850">
    <property type="entry name" value="METALLOPHOSPHOESTERASE"/>
    <property type="match status" value="1"/>
</dbReference>